<dbReference type="EMBL" id="KX906370">
    <property type="protein sequence ID" value="ASK38346.1"/>
    <property type="molecule type" value="Genomic_DNA"/>
</dbReference>
<geneLocation type="plasmid" evidence="1">
    <name>pR1SE2</name>
</geneLocation>
<keyword evidence="1" id="KW-0614">Plasmid</keyword>
<dbReference type="SUPFAM" id="SSF53335">
    <property type="entry name" value="S-adenosyl-L-methionine-dependent methyltransferases"/>
    <property type="match status" value="1"/>
</dbReference>
<sequence length="234" mass="26921">MDQTIDIGRWKSMALDLAPPRIHPFVKGCYWTLFSKKSDGSRLDGLPKKLSDSHVCDAELLIDRNKLLDRLPKNATVAELGVDTGGFSKRIYSITNPEKLYLVDPWGSERYGEEKLNSVIKSFSEEVEKEEVIILRERSETALKQFDDQFFDWVYIDTTHTYNQTKLELELSEKKVKDSGIIAGHDYKIGNVDKGRRYGVIEAVHEFCEKYNWKILYLTLETGGSRSFALTKIK</sequence>
<dbReference type="Pfam" id="PF13578">
    <property type="entry name" value="Methyltransf_24"/>
    <property type="match status" value="1"/>
</dbReference>
<proteinExistence type="predicted"/>
<reference evidence="1" key="1">
    <citation type="submission" date="2016-09" db="EMBL/GenBank/DDBJ databases">
        <title>A plasmid goes viral.</title>
        <authorList>
            <person name="Erdmann S."/>
            <person name="Tschitschko B."/>
            <person name="Cavicchioli R."/>
        </authorList>
    </citation>
    <scope>NUCLEOTIDE SEQUENCE</scope>
    <source>
        <strain evidence="1">HLS1</strain>
        <plasmid evidence="1">pR1SE2</plasmid>
    </source>
</reference>
<evidence type="ECO:0008006" key="2">
    <source>
        <dbReference type="Google" id="ProtNLM"/>
    </source>
</evidence>
<name>A0A220SXA2_9EURY</name>
<dbReference type="Gene3D" id="3.40.50.150">
    <property type="entry name" value="Vaccinia Virus protein VP39"/>
    <property type="match status" value="1"/>
</dbReference>
<protein>
    <recommendedName>
        <fullName evidence="2">O-methyltransferase-like protein</fullName>
    </recommendedName>
</protein>
<organism evidence="1">
    <name type="scientific">Halorubrum lacusprofundi</name>
    <dbReference type="NCBI Taxonomy" id="2247"/>
    <lineage>
        <taxon>Archaea</taxon>
        <taxon>Methanobacteriati</taxon>
        <taxon>Methanobacteriota</taxon>
        <taxon>Stenosarchaea group</taxon>
        <taxon>Halobacteria</taxon>
        <taxon>Halobacteriales</taxon>
        <taxon>Haloferacaceae</taxon>
        <taxon>Halorubrum</taxon>
    </lineage>
</organism>
<dbReference type="RefSeq" id="WP_088901387.1">
    <property type="nucleotide sequence ID" value="NZ_JAJNEG010000041.1"/>
</dbReference>
<dbReference type="InterPro" id="IPR029063">
    <property type="entry name" value="SAM-dependent_MTases_sf"/>
</dbReference>
<dbReference type="OrthoDB" id="322253at2157"/>
<dbReference type="AlphaFoldDB" id="A0A220SXA2"/>
<evidence type="ECO:0000313" key="1">
    <source>
        <dbReference type="EMBL" id="ASK38346.1"/>
    </source>
</evidence>
<accession>A0A220SXA2</accession>